<feature type="region of interest" description="Disordered" evidence="1">
    <location>
        <begin position="58"/>
        <end position="84"/>
    </location>
</feature>
<protein>
    <submittedName>
        <fullName evidence="2">Uncharacterized protein</fullName>
    </submittedName>
</protein>
<gene>
    <name evidence="2" type="ORF">CEXT_23531</name>
</gene>
<dbReference type="AlphaFoldDB" id="A0AAV4P716"/>
<reference evidence="2 3" key="1">
    <citation type="submission" date="2021-06" db="EMBL/GenBank/DDBJ databases">
        <title>Caerostris extrusa draft genome.</title>
        <authorList>
            <person name="Kono N."/>
            <person name="Arakawa K."/>
        </authorList>
    </citation>
    <scope>NUCLEOTIDE SEQUENCE [LARGE SCALE GENOMIC DNA]</scope>
</reference>
<evidence type="ECO:0000256" key="1">
    <source>
        <dbReference type="SAM" id="MobiDB-lite"/>
    </source>
</evidence>
<proteinExistence type="predicted"/>
<accession>A0AAV4P716</accession>
<evidence type="ECO:0000313" key="2">
    <source>
        <dbReference type="EMBL" id="GIX92829.1"/>
    </source>
</evidence>
<organism evidence="2 3">
    <name type="scientific">Caerostris extrusa</name>
    <name type="common">Bark spider</name>
    <name type="synonym">Caerostris bankana</name>
    <dbReference type="NCBI Taxonomy" id="172846"/>
    <lineage>
        <taxon>Eukaryota</taxon>
        <taxon>Metazoa</taxon>
        <taxon>Ecdysozoa</taxon>
        <taxon>Arthropoda</taxon>
        <taxon>Chelicerata</taxon>
        <taxon>Arachnida</taxon>
        <taxon>Araneae</taxon>
        <taxon>Araneomorphae</taxon>
        <taxon>Entelegynae</taxon>
        <taxon>Araneoidea</taxon>
        <taxon>Araneidae</taxon>
        <taxon>Caerostris</taxon>
    </lineage>
</organism>
<dbReference type="Proteomes" id="UP001054945">
    <property type="component" value="Unassembled WGS sequence"/>
</dbReference>
<keyword evidence="3" id="KW-1185">Reference proteome</keyword>
<evidence type="ECO:0000313" key="3">
    <source>
        <dbReference type="Proteomes" id="UP001054945"/>
    </source>
</evidence>
<feature type="compositionally biased region" description="Basic and acidic residues" evidence="1">
    <location>
        <begin position="58"/>
        <end position="76"/>
    </location>
</feature>
<dbReference type="EMBL" id="BPLR01021719">
    <property type="protein sequence ID" value="GIX92829.1"/>
    <property type="molecule type" value="Genomic_DNA"/>
</dbReference>
<name>A0AAV4P716_CAEEX</name>
<sequence length="84" mass="9394">MFDISMNHSRSLTVAMKFGSCLLQLRRNEVSHQCRHLPAGSSSPKSWEVGSVGCREHHASDPFNDPSHRPPTRDAWDSDAISYA</sequence>
<comment type="caution">
    <text evidence="2">The sequence shown here is derived from an EMBL/GenBank/DDBJ whole genome shotgun (WGS) entry which is preliminary data.</text>
</comment>